<organism evidence="2 3">
    <name type="scientific">Papaver somniferum</name>
    <name type="common">Opium poppy</name>
    <dbReference type="NCBI Taxonomy" id="3469"/>
    <lineage>
        <taxon>Eukaryota</taxon>
        <taxon>Viridiplantae</taxon>
        <taxon>Streptophyta</taxon>
        <taxon>Embryophyta</taxon>
        <taxon>Tracheophyta</taxon>
        <taxon>Spermatophyta</taxon>
        <taxon>Magnoliopsida</taxon>
        <taxon>Ranunculales</taxon>
        <taxon>Papaveraceae</taxon>
        <taxon>Papaveroideae</taxon>
        <taxon>Papaver</taxon>
    </lineage>
</organism>
<reference evidence="2 3" key="1">
    <citation type="journal article" date="2018" name="Science">
        <title>The opium poppy genome and morphinan production.</title>
        <authorList>
            <person name="Guo L."/>
            <person name="Winzer T."/>
            <person name="Yang X."/>
            <person name="Li Y."/>
            <person name="Ning Z."/>
            <person name="He Z."/>
            <person name="Teodor R."/>
            <person name="Lu Y."/>
            <person name="Bowser T.A."/>
            <person name="Graham I.A."/>
            <person name="Ye K."/>
        </authorList>
    </citation>
    <scope>NUCLEOTIDE SEQUENCE [LARGE SCALE GENOMIC DNA]</scope>
    <source>
        <strain evidence="3">cv. HN1</strain>
        <tissue evidence="2">Leaves</tissue>
    </source>
</reference>
<feature type="compositionally biased region" description="Low complexity" evidence="1">
    <location>
        <begin position="108"/>
        <end position="117"/>
    </location>
</feature>
<feature type="compositionally biased region" description="Low complexity" evidence="1">
    <location>
        <begin position="31"/>
        <end position="53"/>
    </location>
</feature>
<evidence type="ECO:0000313" key="3">
    <source>
        <dbReference type="Proteomes" id="UP000316621"/>
    </source>
</evidence>
<name>A0A4Y7L6M8_PAPSO</name>
<feature type="compositionally biased region" description="Polar residues" evidence="1">
    <location>
        <begin position="1"/>
        <end position="10"/>
    </location>
</feature>
<gene>
    <name evidence="2" type="ORF">C5167_042408</name>
</gene>
<dbReference type="EMBL" id="CM010724">
    <property type="protein sequence ID" value="RZC79835.1"/>
    <property type="molecule type" value="Genomic_DNA"/>
</dbReference>
<feature type="region of interest" description="Disordered" evidence="1">
    <location>
        <begin position="1"/>
        <end position="127"/>
    </location>
</feature>
<feature type="compositionally biased region" description="Basic and acidic residues" evidence="1">
    <location>
        <begin position="12"/>
        <end position="27"/>
    </location>
</feature>
<feature type="compositionally biased region" description="Polar residues" evidence="1">
    <location>
        <begin position="72"/>
        <end position="99"/>
    </location>
</feature>
<dbReference type="PANTHER" id="PTHR34539">
    <property type="entry name" value="T6J4.11 PROTEIN"/>
    <property type="match status" value="1"/>
</dbReference>
<sequence length="194" mass="21603">MAETTITNAPKRSREETQNQEVEEMKRQKTSASSESSSSTCSPSYNQILSILETEGEEEEEELVEDISSLITSLQQEISTSDGLPTKESSTATTPLSDNDSNKDGFEDLSSSSSASSNEDEEDKERVIRHLLEASDDELGIPQIGLDFEFEDDEVRSNYGEVGLFNLGGYDSGLWEFEDETANYYTLLQSELFM</sequence>
<dbReference type="Proteomes" id="UP000316621">
    <property type="component" value="Chromosome 10"/>
</dbReference>
<dbReference type="OMA" id="PKRHKSY"/>
<dbReference type="PANTHER" id="PTHR34539:SF3">
    <property type="entry name" value="NAC DOMAIN-CONTAINING PROTEIN"/>
    <property type="match status" value="1"/>
</dbReference>
<evidence type="ECO:0000313" key="2">
    <source>
        <dbReference type="EMBL" id="RZC79835.1"/>
    </source>
</evidence>
<protein>
    <submittedName>
        <fullName evidence="2">Uncharacterized protein</fullName>
    </submittedName>
</protein>
<keyword evidence="3" id="KW-1185">Reference proteome</keyword>
<dbReference type="Gramene" id="RZC79835">
    <property type="protein sequence ID" value="RZC79835"/>
    <property type="gene ID" value="C5167_042408"/>
</dbReference>
<dbReference type="STRING" id="3469.A0A4Y7L6M8"/>
<evidence type="ECO:0000256" key="1">
    <source>
        <dbReference type="SAM" id="MobiDB-lite"/>
    </source>
</evidence>
<feature type="compositionally biased region" description="Acidic residues" evidence="1">
    <location>
        <begin position="54"/>
        <end position="65"/>
    </location>
</feature>
<proteinExistence type="predicted"/>
<dbReference type="AlphaFoldDB" id="A0A4Y7L6M8"/>
<accession>A0A4Y7L6M8</accession>
<dbReference type="OrthoDB" id="1932997at2759"/>